<feature type="transmembrane region" description="Helical" evidence="1">
    <location>
        <begin position="5"/>
        <end position="24"/>
    </location>
</feature>
<dbReference type="Pfam" id="PF11832">
    <property type="entry name" value="DUF3352"/>
    <property type="match status" value="1"/>
</dbReference>
<protein>
    <submittedName>
        <fullName evidence="2">DUF3352 domain-containing protein</fullName>
    </submittedName>
</protein>
<comment type="caution">
    <text evidence="2">The sequence shown here is derived from an EMBL/GenBank/DDBJ whole genome shotgun (WGS) entry which is preliminary data.</text>
</comment>
<organism evidence="2 3">
    <name type="scientific">Tenacibaculum pelagium</name>
    <dbReference type="NCBI Taxonomy" id="2759527"/>
    <lineage>
        <taxon>Bacteria</taxon>
        <taxon>Pseudomonadati</taxon>
        <taxon>Bacteroidota</taxon>
        <taxon>Flavobacteriia</taxon>
        <taxon>Flavobacteriales</taxon>
        <taxon>Flavobacteriaceae</taxon>
        <taxon>Tenacibaculum</taxon>
    </lineage>
</organism>
<keyword evidence="3" id="KW-1185">Reference proteome</keyword>
<reference evidence="2 3" key="1">
    <citation type="submission" date="2020-07" db="EMBL/GenBank/DDBJ databases">
        <title>Bacterium isolated from marine sediment.</title>
        <authorList>
            <person name="Shang D."/>
            <person name="Du Z.-J."/>
        </authorList>
    </citation>
    <scope>NUCLEOTIDE SEQUENCE [LARGE SCALE GENOMIC DNA]</scope>
    <source>
        <strain evidence="2 3">S7007</strain>
    </source>
</reference>
<evidence type="ECO:0000313" key="3">
    <source>
        <dbReference type="Proteomes" id="UP000563906"/>
    </source>
</evidence>
<dbReference type="SUPFAM" id="SSF82185">
    <property type="entry name" value="Histone H3 K4-specific methyltransferase SET7/9 N-terminal domain"/>
    <property type="match status" value="1"/>
</dbReference>
<gene>
    <name evidence="2" type="ORF">H3Z83_02270</name>
</gene>
<dbReference type="EMBL" id="JACGLS010000001">
    <property type="protein sequence ID" value="MBA6155354.1"/>
    <property type="molecule type" value="Genomic_DNA"/>
</dbReference>
<dbReference type="RefSeq" id="WP_182123856.1">
    <property type="nucleotide sequence ID" value="NZ_JACGLS010000001.1"/>
</dbReference>
<keyword evidence="1" id="KW-0812">Transmembrane</keyword>
<dbReference type="InterPro" id="IPR021787">
    <property type="entry name" value="DUF3352"/>
</dbReference>
<keyword evidence="1" id="KW-1133">Transmembrane helix</keyword>
<dbReference type="AlphaFoldDB" id="A0A839AME1"/>
<accession>A0A839AME1</accession>
<dbReference type="Gene3D" id="2.20.110.10">
    <property type="entry name" value="Histone H3 K4-specific methyltransferase SET7/9 N-terminal domain"/>
    <property type="match status" value="1"/>
</dbReference>
<evidence type="ECO:0000313" key="2">
    <source>
        <dbReference type="EMBL" id="MBA6155354.1"/>
    </source>
</evidence>
<sequence>MNKKIIWAIVIFLFGFILYQTYIFTLADEDNINPIYLIPKDAAIILQTERPIDTWDEVNSSPIWHHFRTNHYFKEATKNLDGFNKLFKDQKEVIDFIGERDLLISIHTYKPKKYGLLYVVDLQKLSKLRFLKSAIQKLTDNNFKVTQRKYREHEIIELYNKKDRETLYLSFVKNQLIASYTHVLVEQSIDQYKTPTIGRDLNFIEVKKETDTDGFFNVYVQYQYLDVYLSCFTNPNNLKDFKNVKDALFYSGFDISIIEGVTLQAVGYTNVNQTPQSFLKAIQKSGKGKRSIAKIAPRNTSLYLSFAFESFEEFHNNLDELEKENPSTFESYTNQINEIEKQLNIDFKKHIYSWIGNEIGLLHFNSELSRNKKDIAAVIKADDIDDAKENLQHILSKIKENTPLKFKQINYKGFPIHYFDLKGFFKMLAGNTFAKMEKPYFTIIDDFVIFSSSPNTLKEIINNNLINYTLSESERFDDFNYHFENKSSVFAYAETANSYNDLLSLLDTKTKQQLRSNKNYFNSFSQVGIQLISTGDLFKSNITLSYQSPEELAIHQKKETALKKELYKKLIPEKDSIIKETSETIFNIQAIHPSDLSAKEYKEYYDNKKLKFNVELDNGTLDGDFKLYYPSGNLKLKGQFKNGKQSGTWRAYSDDKGKQIFKKRF</sequence>
<evidence type="ECO:0000256" key="1">
    <source>
        <dbReference type="SAM" id="Phobius"/>
    </source>
</evidence>
<keyword evidence="1" id="KW-0472">Membrane</keyword>
<dbReference type="Proteomes" id="UP000563906">
    <property type="component" value="Unassembled WGS sequence"/>
</dbReference>
<name>A0A839AME1_9FLAO</name>
<proteinExistence type="predicted"/>